<sequence>MSRYVTCAPFRDFIYCIMASEYPKNPSDKKFDKCRPKLVEGRDGFGAARREKVTVVSGLGPKARNWQQVLLFLRGLKPHYSHPLAAPHTRQGIAMKQGINVCPSLNRGSPKGVIRAPSIVWGRVCTGSLIVTHRAEQFAMNEATLCAMH</sequence>
<name>A0A5B7GK79_PORTR</name>
<gene>
    <name evidence="1" type="ORF">E2C01_051971</name>
</gene>
<evidence type="ECO:0000313" key="1">
    <source>
        <dbReference type="EMBL" id="MPC57979.1"/>
    </source>
</evidence>
<dbReference type="Proteomes" id="UP000324222">
    <property type="component" value="Unassembled WGS sequence"/>
</dbReference>
<comment type="caution">
    <text evidence="1">The sequence shown here is derived from an EMBL/GenBank/DDBJ whole genome shotgun (WGS) entry which is preliminary data.</text>
</comment>
<evidence type="ECO:0000313" key="2">
    <source>
        <dbReference type="Proteomes" id="UP000324222"/>
    </source>
</evidence>
<organism evidence="1 2">
    <name type="scientific">Portunus trituberculatus</name>
    <name type="common">Swimming crab</name>
    <name type="synonym">Neptunus trituberculatus</name>
    <dbReference type="NCBI Taxonomy" id="210409"/>
    <lineage>
        <taxon>Eukaryota</taxon>
        <taxon>Metazoa</taxon>
        <taxon>Ecdysozoa</taxon>
        <taxon>Arthropoda</taxon>
        <taxon>Crustacea</taxon>
        <taxon>Multicrustacea</taxon>
        <taxon>Malacostraca</taxon>
        <taxon>Eumalacostraca</taxon>
        <taxon>Eucarida</taxon>
        <taxon>Decapoda</taxon>
        <taxon>Pleocyemata</taxon>
        <taxon>Brachyura</taxon>
        <taxon>Eubrachyura</taxon>
        <taxon>Portunoidea</taxon>
        <taxon>Portunidae</taxon>
        <taxon>Portuninae</taxon>
        <taxon>Portunus</taxon>
    </lineage>
</organism>
<reference evidence="1 2" key="1">
    <citation type="submission" date="2019-05" db="EMBL/GenBank/DDBJ databases">
        <title>Another draft genome of Portunus trituberculatus and its Hox gene families provides insights of decapod evolution.</title>
        <authorList>
            <person name="Jeong J.-H."/>
            <person name="Song I."/>
            <person name="Kim S."/>
            <person name="Choi T."/>
            <person name="Kim D."/>
            <person name="Ryu S."/>
            <person name="Kim W."/>
        </authorList>
    </citation>
    <scope>NUCLEOTIDE SEQUENCE [LARGE SCALE GENOMIC DNA]</scope>
    <source>
        <tissue evidence="1">Muscle</tissue>
    </source>
</reference>
<dbReference type="AlphaFoldDB" id="A0A5B7GK79"/>
<accession>A0A5B7GK79</accession>
<proteinExistence type="predicted"/>
<dbReference type="EMBL" id="VSRR010015247">
    <property type="protein sequence ID" value="MPC57979.1"/>
    <property type="molecule type" value="Genomic_DNA"/>
</dbReference>
<protein>
    <submittedName>
        <fullName evidence="1">Uncharacterized protein</fullName>
    </submittedName>
</protein>
<keyword evidence="2" id="KW-1185">Reference proteome</keyword>